<accession>A0A1I3C4Y4</accession>
<evidence type="ECO:0000313" key="2">
    <source>
        <dbReference type="Proteomes" id="UP000183639"/>
    </source>
</evidence>
<organism evidence="1 2">
    <name type="scientific">Selenomonas ruminantium</name>
    <dbReference type="NCBI Taxonomy" id="971"/>
    <lineage>
        <taxon>Bacteria</taxon>
        <taxon>Bacillati</taxon>
        <taxon>Bacillota</taxon>
        <taxon>Negativicutes</taxon>
        <taxon>Selenomonadales</taxon>
        <taxon>Selenomonadaceae</taxon>
        <taxon>Selenomonas</taxon>
    </lineage>
</organism>
<dbReference type="RefSeq" id="WP_075441916.1">
    <property type="nucleotide sequence ID" value="NZ_FOQK01000002.1"/>
</dbReference>
<dbReference type="AlphaFoldDB" id="A0A1I3C4Y4"/>
<name>A0A1I3C4Y4_SELRU</name>
<dbReference type="OrthoDB" id="1663710at2"/>
<gene>
    <name evidence="1" type="ORF">SAMN04487861_102162</name>
</gene>
<evidence type="ECO:0000313" key="1">
    <source>
        <dbReference type="EMBL" id="SFH69530.1"/>
    </source>
</evidence>
<dbReference type="EMBL" id="FOQK01000002">
    <property type="protein sequence ID" value="SFH69530.1"/>
    <property type="molecule type" value="Genomic_DNA"/>
</dbReference>
<proteinExistence type="predicted"/>
<dbReference type="Proteomes" id="UP000183639">
    <property type="component" value="Unassembled WGS sequence"/>
</dbReference>
<protein>
    <submittedName>
        <fullName evidence="1">Uncharacterized protein</fullName>
    </submittedName>
</protein>
<sequence>MNFIDSGEYVRIDGKMKLPDFPLSTVILLKGEPYDLIFYQNGCTGKRATTPWSVWKNTPRNDSLEGYLTTWFPVDNALLQPRRINQWNWQGLTEVFSLNEMGCCLKDVFIHTGDNELLYPNYMGVKPKKVHDSPVIMHYPNIMFNCMTNFKGKLLLGHGRKNNILTKYDAVVEVDADAGKLRSAENVTTLIKTIKQWMIQNPGYRMEDILQKFPNIGRDRLYWFI</sequence>
<reference evidence="1 2" key="1">
    <citation type="submission" date="2016-10" db="EMBL/GenBank/DDBJ databases">
        <authorList>
            <person name="de Groot N.N."/>
        </authorList>
    </citation>
    <scope>NUCLEOTIDE SEQUENCE [LARGE SCALE GENOMIC DNA]</scope>
    <source>
        <strain evidence="1 2">Z108</strain>
    </source>
</reference>